<dbReference type="InterPro" id="IPR008271">
    <property type="entry name" value="Ser/Thr_kinase_AS"/>
</dbReference>
<feature type="domain" description="Protein kinase" evidence="7">
    <location>
        <begin position="748"/>
        <end position="1065"/>
    </location>
</feature>
<evidence type="ECO:0000256" key="4">
    <source>
        <dbReference type="ARBA" id="ARBA00022840"/>
    </source>
</evidence>
<dbReference type="GO" id="GO:0005634">
    <property type="term" value="C:nucleus"/>
    <property type="evidence" value="ECO:0007669"/>
    <property type="project" value="TreeGrafter"/>
</dbReference>
<sequence length="1107" mass="119691">MSFSNNSGGTLALPSPTHAHHIDVTSAVRTLRRSLSRSPSKFLTRTSSQRSEGPQQTSPQSPSGRFCATPHQQLSLFSASSQSAPAAVRSMHASNSSVTPQHASTSSTPLRSSFKLGLRTLKSTRTTPSRSILRARASPKSPLKRALNHASDDGNAAQASASPLAFEKLPGQENGASPRSPAPRPLQDKPGARHSVHLDVSGAGSQYDFLRNLPGSPVGNSNTSTPGALKRSDATMNLDHPNQGSPVAKRRSVHGASSLGHASGSNIFGTNTSSSQSFDIHEDSQAEYELSGTAPYSRDQTSSPGASSNLPRRTSSLRKSTLQQRYGDKNSFGRRMGERHLAQMSIDSSSPARLRPRLSTEHFVPPPLSDNPFSTPSALPTQNADVKSHQPHPLSRTLTTSSSGNSLTEEVSTYVPAKLPEQVKPHPFSRSLPLNAMRPTARSMLDSVNAIETPNQTHRLFAGSFRSTGLISKVNRNIEEEEAIAKAPDTPCKKHVFATYPPPKPSGAGSAVKSRKSNSRFSFAGLPSTPFNLSTKDIPDTFGNPGSGLGIFNRSSASRGERRGSILNMNMEGSMFDDIASASSSGEGDASPTPTKTGFPTSLSNLSERSIETPSANRFGPKWAPTSAVRPPVSRESTCKPMSIPFIHATSTAASLNEVPTNTRSNELASPSEGRRAPRTPQDSAFAFDAKRLSLPRGTDGIEDNAMRPPVTPTLGRDFRSSTASIFMTPANARNGALDIDDHLYKKFDKVEEIGKGEFSVVYRVTQYGNICAPDASSTTPIHDSGLNPANGQVFAVKRIKDAYSGPRGREAKLREACILKELSQAEHVVHYVNSWEHDYHLYIQTEFCEDGTLDRFLSLKGHEGRLDDWRIFKIMHDLCYGLKEIHDKGFMHLDLKPANIFVTFEGVLKIGDFGLAQPTSASRVDMEGDREYMAPEILENKPGQPADIFSLGLILLEVGANVILPDGGDTWHALRSGDLSTVPSLTSDFSSQNGMDKTEVRETPRSGGLMDSLKGFQKTQPPEFMVNPSHPSSLDSMVHWMTQQKPEARPTADQLLALEGIRYVADHRIAPATIWEGNWGPIEPMPVSILPIEAEADSDTEMTDAC</sequence>
<feature type="compositionally biased region" description="Low complexity" evidence="6">
    <location>
        <begin position="578"/>
        <end position="591"/>
    </location>
</feature>
<dbReference type="GO" id="GO:0110031">
    <property type="term" value="P:negative regulation of G2/MI transition of meiotic cell cycle"/>
    <property type="evidence" value="ECO:0007669"/>
    <property type="project" value="TreeGrafter"/>
</dbReference>
<feature type="compositionally biased region" description="Low complexity" evidence="6">
    <location>
        <begin position="254"/>
        <end position="265"/>
    </location>
</feature>
<feature type="region of interest" description="Disordered" evidence="6">
    <location>
        <begin position="988"/>
        <end position="1009"/>
    </location>
</feature>
<feature type="region of interest" description="Disordered" evidence="6">
    <location>
        <begin position="655"/>
        <end position="684"/>
    </location>
</feature>
<dbReference type="Gene3D" id="1.10.510.10">
    <property type="entry name" value="Transferase(Phosphotransferase) domain 1"/>
    <property type="match status" value="1"/>
</dbReference>
<dbReference type="SUPFAM" id="SSF56112">
    <property type="entry name" value="Protein kinase-like (PK-like)"/>
    <property type="match status" value="1"/>
</dbReference>
<evidence type="ECO:0000313" key="9">
    <source>
        <dbReference type="Proteomes" id="UP000028045"/>
    </source>
</evidence>
<dbReference type="SMART" id="SM00220">
    <property type="entry name" value="S_TKc"/>
    <property type="match status" value="1"/>
</dbReference>
<feature type="compositionally biased region" description="Polar residues" evidence="6">
    <location>
        <begin position="41"/>
        <end position="63"/>
    </location>
</feature>
<organism evidence="8 9">
    <name type="scientific">Stachybotrys chartarum (strain CBS 109288 / IBT 7711)</name>
    <name type="common">Toxic black mold</name>
    <name type="synonym">Stilbospora chartarum</name>
    <dbReference type="NCBI Taxonomy" id="1280523"/>
    <lineage>
        <taxon>Eukaryota</taxon>
        <taxon>Fungi</taxon>
        <taxon>Dikarya</taxon>
        <taxon>Ascomycota</taxon>
        <taxon>Pezizomycotina</taxon>
        <taxon>Sordariomycetes</taxon>
        <taxon>Hypocreomycetidae</taxon>
        <taxon>Hypocreales</taxon>
        <taxon>Stachybotryaceae</taxon>
        <taxon>Stachybotrys</taxon>
    </lineage>
</organism>
<feature type="compositionally biased region" description="Polar residues" evidence="6">
    <location>
        <begin position="92"/>
        <end position="111"/>
    </location>
</feature>
<keyword evidence="4" id="KW-0067">ATP-binding</keyword>
<dbReference type="PANTHER" id="PTHR11042">
    <property type="entry name" value="EUKARYOTIC TRANSLATION INITIATION FACTOR 2-ALPHA KINASE EIF2-ALPHA KINASE -RELATED"/>
    <property type="match status" value="1"/>
</dbReference>
<dbReference type="PANTHER" id="PTHR11042:SF196">
    <property type="entry name" value="MITOSIS INHIBITOR PROTEIN KINASE SWE1"/>
    <property type="match status" value="1"/>
</dbReference>
<feature type="compositionally biased region" description="Polar residues" evidence="6">
    <location>
        <begin position="266"/>
        <end position="278"/>
    </location>
</feature>
<reference evidence="8 9" key="1">
    <citation type="journal article" date="2014" name="BMC Genomics">
        <title>Comparative genome sequencing reveals chemotype-specific gene clusters in the toxigenic black mold Stachybotrys.</title>
        <authorList>
            <person name="Semeiks J."/>
            <person name="Borek D."/>
            <person name="Otwinowski Z."/>
            <person name="Grishin N.V."/>
        </authorList>
    </citation>
    <scope>NUCLEOTIDE SEQUENCE [LARGE SCALE GENOMIC DNA]</scope>
    <source>
        <strain evidence="9">CBS 109288 / IBT 7711</strain>
    </source>
</reference>
<evidence type="ECO:0000313" key="8">
    <source>
        <dbReference type="EMBL" id="KEY72020.1"/>
    </source>
</evidence>
<feature type="region of interest" description="Disordered" evidence="6">
    <location>
        <begin position="578"/>
        <end position="636"/>
    </location>
</feature>
<dbReference type="HOGENOM" id="CLU_009707_0_0_1"/>
<dbReference type="GO" id="GO:0005737">
    <property type="term" value="C:cytoplasm"/>
    <property type="evidence" value="ECO:0007669"/>
    <property type="project" value="TreeGrafter"/>
</dbReference>
<feature type="compositionally biased region" description="Polar residues" evidence="6">
    <location>
        <begin position="655"/>
        <end position="669"/>
    </location>
</feature>
<dbReference type="OrthoDB" id="5337378at2759"/>
<dbReference type="PROSITE" id="PS00108">
    <property type="entry name" value="PROTEIN_KINASE_ST"/>
    <property type="match status" value="1"/>
</dbReference>
<keyword evidence="2" id="KW-0547">Nucleotide-binding</keyword>
<name>A0A084B391_STACB</name>
<dbReference type="AlphaFoldDB" id="A0A084B391"/>
<feature type="compositionally biased region" description="Polar residues" evidence="6">
    <location>
        <begin position="121"/>
        <end position="130"/>
    </location>
</feature>
<accession>A0A084B391</accession>
<dbReference type="InterPro" id="IPR011009">
    <property type="entry name" value="Kinase-like_dom_sf"/>
</dbReference>
<feature type="region of interest" description="Disordered" evidence="6">
    <location>
        <begin position="360"/>
        <end position="410"/>
    </location>
</feature>
<dbReference type="PROSITE" id="PS50011">
    <property type="entry name" value="PROTEIN_KINASE_DOM"/>
    <property type="match status" value="1"/>
</dbReference>
<evidence type="ECO:0000259" key="7">
    <source>
        <dbReference type="PROSITE" id="PS50011"/>
    </source>
</evidence>
<feature type="compositionally biased region" description="Low complexity" evidence="6">
    <location>
        <begin position="72"/>
        <end position="87"/>
    </location>
</feature>
<dbReference type="Pfam" id="PF00069">
    <property type="entry name" value="Pkinase"/>
    <property type="match status" value="1"/>
</dbReference>
<dbReference type="Gene3D" id="3.30.200.20">
    <property type="entry name" value="Phosphorylase Kinase, domain 1"/>
    <property type="match status" value="1"/>
</dbReference>
<comment type="similarity">
    <text evidence="5">Belongs to the protein kinase superfamily. Ser/Thr protein kinase family. GCN2 subfamily.</text>
</comment>
<dbReference type="InterPro" id="IPR050339">
    <property type="entry name" value="CC_SR_Kinase"/>
</dbReference>
<proteinExistence type="inferred from homology"/>
<dbReference type="Proteomes" id="UP000028045">
    <property type="component" value="Unassembled WGS sequence"/>
</dbReference>
<dbReference type="EMBL" id="KL648097">
    <property type="protein sequence ID" value="KEY72020.1"/>
    <property type="molecule type" value="Genomic_DNA"/>
</dbReference>
<dbReference type="InterPro" id="IPR000719">
    <property type="entry name" value="Prot_kinase_dom"/>
</dbReference>
<feature type="compositionally biased region" description="Polar residues" evidence="6">
    <location>
        <begin position="592"/>
        <end position="616"/>
    </location>
</feature>
<dbReference type="GO" id="GO:0004713">
    <property type="term" value="F:protein tyrosine kinase activity"/>
    <property type="evidence" value="ECO:0007669"/>
    <property type="project" value="TreeGrafter"/>
</dbReference>
<evidence type="ECO:0000256" key="6">
    <source>
        <dbReference type="SAM" id="MobiDB-lite"/>
    </source>
</evidence>
<protein>
    <recommendedName>
        <fullName evidence="7">Protein kinase domain-containing protein</fullName>
    </recommendedName>
</protein>
<gene>
    <name evidence="8" type="ORF">S7711_00039</name>
</gene>
<evidence type="ECO:0000256" key="3">
    <source>
        <dbReference type="ARBA" id="ARBA00022777"/>
    </source>
</evidence>
<dbReference type="GO" id="GO:0005524">
    <property type="term" value="F:ATP binding"/>
    <property type="evidence" value="ECO:0007669"/>
    <property type="project" value="UniProtKB-KW"/>
</dbReference>
<keyword evidence="9" id="KW-1185">Reference proteome</keyword>
<keyword evidence="3" id="KW-0418">Kinase</keyword>
<feature type="compositionally biased region" description="Polar residues" evidence="6">
    <location>
        <begin position="371"/>
        <end position="385"/>
    </location>
</feature>
<feature type="region of interest" description="Disordered" evidence="6">
    <location>
        <begin position="697"/>
        <end position="718"/>
    </location>
</feature>
<feature type="compositionally biased region" description="Polar residues" evidence="6">
    <location>
        <begin position="298"/>
        <end position="324"/>
    </location>
</feature>
<evidence type="ECO:0000256" key="5">
    <source>
        <dbReference type="ARBA" id="ARBA00037982"/>
    </source>
</evidence>
<evidence type="ECO:0000256" key="1">
    <source>
        <dbReference type="ARBA" id="ARBA00022679"/>
    </source>
</evidence>
<feature type="region of interest" description="Disordered" evidence="6">
    <location>
        <begin position="30"/>
        <end position="336"/>
    </location>
</feature>
<keyword evidence="1" id="KW-0808">Transferase</keyword>
<evidence type="ECO:0000256" key="2">
    <source>
        <dbReference type="ARBA" id="ARBA00022741"/>
    </source>
</evidence>
<feature type="compositionally biased region" description="Low complexity" evidence="6">
    <location>
        <begin position="394"/>
        <end position="408"/>
    </location>
</feature>